<dbReference type="Gene3D" id="3.40.50.620">
    <property type="entry name" value="HUPs"/>
    <property type="match status" value="1"/>
</dbReference>
<keyword evidence="3" id="KW-1185">Reference proteome</keyword>
<evidence type="ECO:0000313" key="2">
    <source>
        <dbReference type="EMBL" id="MBH5334311.1"/>
    </source>
</evidence>
<dbReference type="Proteomes" id="UP000807371">
    <property type="component" value="Unassembled WGS sequence"/>
</dbReference>
<comment type="caution">
    <text evidence="2">The sequence shown here is derived from an EMBL/GenBank/DDBJ whole genome shotgun (WGS) entry which is preliminary data.</text>
</comment>
<feature type="compositionally biased region" description="Basic and acidic residues" evidence="1">
    <location>
        <begin position="32"/>
        <end position="43"/>
    </location>
</feature>
<protein>
    <submittedName>
        <fullName evidence="2">7-cyano-7-deazaguanine synthase</fullName>
    </submittedName>
</protein>
<evidence type="ECO:0000256" key="1">
    <source>
        <dbReference type="SAM" id="MobiDB-lite"/>
    </source>
</evidence>
<proteinExistence type="predicted"/>
<name>A0ABS0NGJ9_9ACTN</name>
<feature type="region of interest" description="Disordered" evidence="1">
    <location>
        <begin position="1"/>
        <end position="52"/>
    </location>
</feature>
<dbReference type="SUPFAM" id="SSF52402">
    <property type="entry name" value="Adenine nucleotide alpha hydrolases-like"/>
    <property type="match status" value="1"/>
</dbReference>
<gene>
    <name evidence="2" type="ORF">IHE55_05620</name>
</gene>
<sequence>MTATPAQSAFWFVSPPHAPRPNRPWQPLSDRNFWERDDRRPDEQPLYAPPPPWADDLHRVARAVFLADKHTRRDTVFDQWTRRIRLSVPVAEPERWQRVRPLLTGLLRTMTADVWELQLRAMEPGAATPLPLSFGPDARAAEVALFSGGLDSLSWAARRAAVPTADTLLLVTFGERNFEALQREVLQSVYRRRRRPVRRLLLSQTVRRSGDGPELERSTRSRGFLYATAAIRAAAAEGAAVAHIPENGYLAINPPLSAARSAACSTRSVHPWTLHQLNRLIAGLGGEVRVENPLAGLTKGQVCRAALRVAGLTPQELGNTLSCGTPPPRRPGDADLPHCGVCYPCLVRRAGLLAALGEDGTPYEADPWALDAGHDRAVHWRAVQRWLRRPYTSRDLIADTPLPPGGPDLDEVVRIIDRGRAELLALIRSATTRARDA</sequence>
<reference evidence="2 3" key="1">
    <citation type="submission" date="2020-09" db="EMBL/GenBank/DDBJ databases">
        <title>Biosynthesis of the nuclear factor of activated T cells inhibitor NFAT-133 and its congeners in Streptomyces pactum.</title>
        <authorList>
            <person name="Zhou W."/>
            <person name="Posri P."/>
            <person name="Abugrain M.E."/>
            <person name="Weisberg A.J."/>
            <person name="Chang J.H."/>
            <person name="Mahmud T."/>
        </authorList>
    </citation>
    <scope>NUCLEOTIDE SEQUENCE [LARGE SCALE GENOMIC DNA]</scope>
    <source>
        <strain evidence="2 3">ATCC 27456</strain>
    </source>
</reference>
<dbReference type="InterPro" id="IPR014729">
    <property type="entry name" value="Rossmann-like_a/b/a_fold"/>
</dbReference>
<organism evidence="2 3">
    <name type="scientific">Streptomyces pactum</name>
    <dbReference type="NCBI Taxonomy" id="68249"/>
    <lineage>
        <taxon>Bacteria</taxon>
        <taxon>Bacillati</taxon>
        <taxon>Actinomycetota</taxon>
        <taxon>Actinomycetes</taxon>
        <taxon>Kitasatosporales</taxon>
        <taxon>Streptomycetaceae</taxon>
        <taxon>Streptomyces</taxon>
    </lineage>
</organism>
<evidence type="ECO:0000313" key="3">
    <source>
        <dbReference type="Proteomes" id="UP000807371"/>
    </source>
</evidence>
<accession>A0ABS0NGJ9</accession>
<dbReference type="RefSeq" id="WP_197988025.1">
    <property type="nucleotide sequence ID" value="NZ_JACYXC010000001.1"/>
</dbReference>
<dbReference type="EMBL" id="JACYXC010000001">
    <property type="protein sequence ID" value="MBH5334311.1"/>
    <property type="molecule type" value="Genomic_DNA"/>
</dbReference>